<dbReference type="Gene3D" id="3.40.50.12580">
    <property type="match status" value="1"/>
</dbReference>
<evidence type="ECO:0000256" key="6">
    <source>
        <dbReference type="ARBA" id="ARBA00023136"/>
    </source>
</evidence>
<keyword evidence="5" id="KW-0777">Teichoic acid biosynthesis</keyword>
<dbReference type="SUPFAM" id="SSF53756">
    <property type="entry name" value="UDP-Glycosyltransferase/glycogen phosphorylase"/>
    <property type="match status" value="1"/>
</dbReference>
<keyword evidence="4" id="KW-0808">Transferase</keyword>
<protein>
    <recommendedName>
        <fullName evidence="7">Glycosyltransferase 2-like domain-containing protein</fullName>
    </recommendedName>
</protein>
<accession>A0ABP6QM13</accession>
<dbReference type="Pfam" id="PF00535">
    <property type="entry name" value="Glycos_transf_2"/>
    <property type="match status" value="1"/>
</dbReference>
<evidence type="ECO:0000256" key="3">
    <source>
        <dbReference type="ARBA" id="ARBA00022475"/>
    </source>
</evidence>
<evidence type="ECO:0000256" key="2">
    <source>
        <dbReference type="ARBA" id="ARBA00010488"/>
    </source>
</evidence>
<evidence type="ECO:0000313" key="9">
    <source>
        <dbReference type="Proteomes" id="UP001501237"/>
    </source>
</evidence>
<keyword evidence="3" id="KW-1003">Cell membrane</keyword>
<dbReference type="EMBL" id="BAAAUV010000036">
    <property type="protein sequence ID" value="GAA3238875.1"/>
    <property type="molecule type" value="Genomic_DNA"/>
</dbReference>
<dbReference type="Pfam" id="PF04464">
    <property type="entry name" value="Glyphos_transf"/>
    <property type="match status" value="1"/>
</dbReference>
<feature type="domain" description="Glycosyltransferase 2-like" evidence="7">
    <location>
        <begin position="8"/>
        <end position="162"/>
    </location>
</feature>
<dbReference type="CDD" id="cd00761">
    <property type="entry name" value="Glyco_tranf_GTA_type"/>
    <property type="match status" value="1"/>
</dbReference>
<name>A0ABP6QM13_9ACTN</name>
<evidence type="ECO:0000313" key="8">
    <source>
        <dbReference type="EMBL" id="GAA3238875.1"/>
    </source>
</evidence>
<evidence type="ECO:0000259" key="7">
    <source>
        <dbReference type="Pfam" id="PF00535"/>
    </source>
</evidence>
<dbReference type="PANTHER" id="PTHR37316">
    <property type="entry name" value="TEICHOIC ACID GLYCEROL-PHOSPHATE PRIMASE"/>
    <property type="match status" value="1"/>
</dbReference>
<organism evidence="8 9">
    <name type="scientific">Actinocorallia longicatena</name>
    <dbReference type="NCBI Taxonomy" id="111803"/>
    <lineage>
        <taxon>Bacteria</taxon>
        <taxon>Bacillati</taxon>
        <taxon>Actinomycetota</taxon>
        <taxon>Actinomycetes</taxon>
        <taxon>Streptosporangiales</taxon>
        <taxon>Thermomonosporaceae</taxon>
        <taxon>Actinocorallia</taxon>
    </lineage>
</organism>
<evidence type="ECO:0000256" key="4">
    <source>
        <dbReference type="ARBA" id="ARBA00022679"/>
    </source>
</evidence>
<dbReference type="Gene3D" id="3.40.50.11820">
    <property type="match status" value="1"/>
</dbReference>
<gene>
    <name evidence="8" type="ORF">GCM10010468_74680</name>
</gene>
<dbReference type="InterPro" id="IPR051612">
    <property type="entry name" value="Teichoic_Acid_Biosynth"/>
</dbReference>
<evidence type="ECO:0000256" key="5">
    <source>
        <dbReference type="ARBA" id="ARBA00022944"/>
    </source>
</evidence>
<evidence type="ECO:0000256" key="1">
    <source>
        <dbReference type="ARBA" id="ARBA00004202"/>
    </source>
</evidence>
<dbReference type="InterPro" id="IPR043148">
    <property type="entry name" value="TagF_C"/>
</dbReference>
<dbReference type="InterPro" id="IPR001173">
    <property type="entry name" value="Glyco_trans_2-like"/>
</dbReference>
<dbReference type="PANTHER" id="PTHR37316:SF3">
    <property type="entry name" value="TEICHOIC ACID GLYCEROL-PHOSPHATE TRANSFERASE"/>
    <property type="match status" value="1"/>
</dbReference>
<dbReference type="Gene3D" id="3.90.550.10">
    <property type="entry name" value="Spore Coat Polysaccharide Biosynthesis Protein SpsA, Chain A"/>
    <property type="match status" value="1"/>
</dbReference>
<keyword evidence="6" id="KW-0472">Membrane</keyword>
<dbReference type="InterPro" id="IPR043149">
    <property type="entry name" value="TagF_N"/>
</dbReference>
<reference evidence="9" key="1">
    <citation type="journal article" date="2019" name="Int. J. Syst. Evol. Microbiol.">
        <title>The Global Catalogue of Microorganisms (GCM) 10K type strain sequencing project: providing services to taxonomists for standard genome sequencing and annotation.</title>
        <authorList>
            <consortium name="The Broad Institute Genomics Platform"/>
            <consortium name="The Broad Institute Genome Sequencing Center for Infectious Disease"/>
            <person name="Wu L."/>
            <person name="Ma J."/>
        </authorList>
    </citation>
    <scope>NUCLEOTIDE SEQUENCE [LARGE SCALE GENOMIC DNA]</scope>
    <source>
        <strain evidence="9">JCM 9377</strain>
    </source>
</reference>
<comment type="subcellular location">
    <subcellularLocation>
        <location evidence="1">Cell membrane</location>
        <topology evidence="1">Peripheral membrane protein</topology>
    </subcellularLocation>
</comment>
<comment type="caution">
    <text evidence="8">The sequence shown here is derived from an EMBL/GenBank/DDBJ whole genome shotgun (WGS) entry which is preliminary data.</text>
</comment>
<dbReference type="Proteomes" id="UP001501237">
    <property type="component" value="Unassembled WGS sequence"/>
</dbReference>
<dbReference type="SUPFAM" id="SSF53448">
    <property type="entry name" value="Nucleotide-diphospho-sugar transferases"/>
    <property type="match status" value="1"/>
</dbReference>
<proteinExistence type="inferred from homology"/>
<sequence length="1122" mass="125212">MARTVQLSVIAITHDTGEFLAESLESVARQTHRDLEVLVVDNGAGVDVPMPDERFRVVRGGALSRGAARNLGVQEARGEFLAFLDDGDLLPPDSLERLLGSVQASGSDFAAGNVSKITELGRNWRSWYHRDAFAKDLTGTHIRRHRLLFHDRYITGKVFRRSFWDRAGLSFPDGSYLEDLAVAIPAHFRAKAVDVLSTMVLRRRNSTDIEPTTDPQDVADGYGAIAYVTDGLEGTWRAVDRRRFELTVLDRELKGFLDAMPDAEPDERIQIIEASGAFAEKIDAKVLGTLPALSRLKWHLAQRRMTMELVKVVRYERGRTSPSIIRNPVRRYVVYPYWKDEKVGVPEEIYRARGEVRLRSRTSSIEWRDGRLVVKGETYINSVSMRRRWTSTKGFLLRNGSRRIPVRAKQTKVKKAWTGFEFSLNPSRLKRFGRWQDGVWDVDAGVFNAGVYRHALLKGGSSGTGSNPPYSYVTDDVRVVPQIIEGKLRITVETVRARVTSLLWRDGVLELTGRVAEGTPKSMVMINGEFRVPLDLTANGSDFTVRINPSELPPIPISPGRLDDTEAWRAEVDGVRLVVGEEVGETAELSGTRELTAGKNASGYFKFGLRTARFVISGVAWAEGKVAVTGTHPVYADGTLVLRSRGRRLEYPRPLVDGTAELPVTSVPTMAGLLPLRPGRWDVLFQPAGDPDAPALAAALGSAVELPAPIEADLRGYSLEIQGSRLVVSVTGDLTAEEQSSATRLRQEARARVQENGLRDAVLFSCFNGKQYSDSTRAIHEELVRRGSTLEQLWVVNDAQVELPPTVKAVRLNGEDWHEAVASSRYIVTNHRLGDWFQRHPDQVVVQTWHGTPLKKIGKDVKEVHFAYAPGMKSALQSAGPKTPPLPEWTHLLSPNRFSSKILKRAFGFTGELIEAGYPRNDVLYSADADAIAKSVRERVGIPAGKKVVLYAPTWRDDQFYGRGRYKADWRLDLDAFAAELGDDHVLLARLHPNVVDGAPAHPLVHDVSTYPDIAELYLVADLIVSDYSSVMFDYANLRRPMLFFTYDLPHYRDKLRGFYFDFEKEAPGPLVETSAELIAAIRDIDAVSARYTAAYDAFYDRFCSLEDGKAASRVVDQVFKL</sequence>
<comment type="similarity">
    <text evidence="2">Belongs to the CDP-glycerol glycerophosphotransferase family.</text>
</comment>
<dbReference type="InterPro" id="IPR007554">
    <property type="entry name" value="Glycerophosphate_synth"/>
</dbReference>
<dbReference type="InterPro" id="IPR029044">
    <property type="entry name" value="Nucleotide-diphossugar_trans"/>
</dbReference>
<keyword evidence="9" id="KW-1185">Reference proteome</keyword>
<dbReference type="RefSeq" id="WP_344838349.1">
    <property type="nucleotide sequence ID" value="NZ_BAAAUV010000036.1"/>
</dbReference>